<feature type="compositionally biased region" description="Low complexity" evidence="1">
    <location>
        <begin position="183"/>
        <end position="196"/>
    </location>
</feature>
<feature type="region of interest" description="Disordered" evidence="1">
    <location>
        <begin position="94"/>
        <end position="124"/>
    </location>
</feature>
<feature type="compositionally biased region" description="Basic and acidic residues" evidence="1">
    <location>
        <begin position="110"/>
        <end position="124"/>
    </location>
</feature>
<dbReference type="Proteomes" id="UP001303222">
    <property type="component" value="Unassembled WGS sequence"/>
</dbReference>
<reference evidence="2" key="1">
    <citation type="journal article" date="2023" name="Mol. Phylogenet. Evol.">
        <title>Genome-scale phylogeny and comparative genomics of the fungal order Sordariales.</title>
        <authorList>
            <person name="Hensen N."/>
            <person name="Bonometti L."/>
            <person name="Westerberg I."/>
            <person name="Brannstrom I.O."/>
            <person name="Guillou S."/>
            <person name="Cros-Aarteil S."/>
            <person name="Calhoun S."/>
            <person name="Haridas S."/>
            <person name="Kuo A."/>
            <person name="Mondo S."/>
            <person name="Pangilinan J."/>
            <person name="Riley R."/>
            <person name="LaButti K."/>
            <person name="Andreopoulos B."/>
            <person name="Lipzen A."/>
            <person name="Chen C."/>
            <person name="Yan M."/>
            <person name="Daum C."/>
            <person name="Ng V."/>
            <person name="Clum A."/>
            <person name="Steindorff A."/>
            <person name="Ohm R.A."/>
            <person name="Martin F."/>
            <person name="Silar P."/>
            <person name="Natvig D.O."/>
            <person name="Lalanne C."/>
            <person name="Gautier V."/>
            <person name="Ament-Velasquez S.L."/>
            <person name="Kruys A."/>
            <person name="Hutchinson M.I."/>
            <person name="Powell A.J."/>
            <person name="Barry K."/>
            <person name="Miller A.N."/>
            <person name="Grigoriev I.V."/>
            <person name="Debuchy R."/>
            <person name="Gladieux P."/>
            <person name="Hiltunen Thoren M."/>
            <person name="Johannesson H."/>
        </authorList>
    </citation>
    <scope>NUCLEOTIDE SEQUENCE</scope>
    <source>
        <strain evidence="2">CBS 626.80</strain>
    </source>
</reference>
<dbReference type="InterPro" id="IPR018608">
    <property type="entry name" value="Gti1/Pac2"/>
</dbReference>
<dbReference type="AlphaFoldDB" id="A0AAN6NWK7"/>
<reference evidence="2" key="2">
    <citation type="submission" date="2023-06" db="EMBL/GenBank/DDBJ databases">
        <authorList>
            <consortium name="Lawrence Berkeley National Laboratory"/>
            <person name="Mondo S.J."/>
            <person name="Hensen N."/>
            <person name="Bonometti L."/>
            <person name="Westerberg I."/>
            <person name="Brannstrom I.O."/>
            <person name="Guillou S."/>
            <person name="Cros-Aarteil S."/>
            <person name="Calhoun S."/>
            <person name="Haridas S."/>
            <person name="Kuo A."/>
            <person name="Pangilinan J."/>
            <person name="Riley R."/>
            <person name="Labutti K."/>
            <person name="Andreopoulos B."/>
            <person name="Lipzen A."/>
            <person name="Chen C."/>
            <person name="Yanf M."/>
            <person name="Daum C."/>
            <person name="Ng V."/>
            <person name="Clum A."/>
            <person name="Steindorff A."/>
            <person name="Ohm R."/>
            <person name="Martin F."/>
            <person name="Silar P."/>
            <person name="Natvig D."/>
            <person name="Lalanne C."/>
            <person name="Gautier V."/>
            <person name="Ament-Velasquez S.L."/>
            <person name="Kruys A."/>
            <person name="Hutchinson M.I."/>
            <person name="Powell A.J."/>
            <person name="Barry K."/>
            <person name="Miller A.N."/>
            <person name="Grigoriev I.V."/>
            <person name="Debuchy R."/>
            <person name="Gladieux P."/>
            <person name="Thoren M.H."/>
            <person name="Johannesson H."/>
        </authorList>
    </citation>
    <scope>NUCLEOTIDE SEQUENCE</scope>
    <source>
        <strain evidence="2">CBS 626.80</strain>
    </source>
</reference>
<organism evidence="2 3">
    <name type="scientific">Pseudoneurospora amorphoporcata</name>
    <dbReference type="NCBI Taxonomy" id="241081"/>
    <lineage>
        <taxon>Eukaryota</taxon>
        <taxon>Fungi</taxon>
        <taxon>Dikarya</taxon>
        <taxon>Ascomycota</taxon>
        <taxon>Pezizomycotina</taxon>
        <taxon>Sordariomycetes</taxon>
        <taxon>Sordariomycetidae</taxon>
        <taxon>Sordariales</taxon>
        <taxon>Sordariaceae</taxon>
        <taxon>Pseudoneurospora</taxon>
    </lineage>
</organism>
<feature type="compositionally biased region" description="Gly residues" evidence="1">
    <location>
        <begin position="571"/>
        <end position="582"/>
    </location>
</feature>
<protein>
    <submittedName>
        <fullName evidence="2">Gti1/Pac2 family-domain-containing protein</fullName>
    </submittedName>
</protein>
<name>A0AAN6NWK7_9PEZI</name>
<feature type="compositionally biased region" description="Polar residues" evidence="1">
    <location>
        <begin position="441"/>
        <end position="452"/>
    </location>
</feature>
<dbReference type="Pfam" id="PF09729">
    <property type="entry name" value="Gti1_Pac2"/>
    <property type="match status" value="1"/>
</dbReference>
<dbReference type="EMBL" id="MU859125">
    <property type="protein sequence ID" value="KAK3952346.1"/>
    <property type="molecule type" value="Genomic_DNA"/>
</dbReference>
<keyword evidence="3" id="KW-1185">Reference proteome</keyword>
<feature type="compositionally biased region" description="Polar residues" evidence="1">
    <location>
        <begin position="540"/>
        <end position="559"/>
    </location>
</feature>
<dbReference type="PANTHER" id="PTHR28027">
    <property type="entry name" value="TRANSCRIPTIONAL REGULATOR MIT1"/>
    <property type="match status" value="1"/>
</dbReference>
<feature type="compositionally biased region" description="Pro residues" evidence="1">
    <location>
        <begin position="315"/>
        <end position="326"/>
    </location>
</feature>
<feature type="compositionally biased region" description="Basic residues" evidence="1">
    <location>
        <begin position="353"/>
        <end position="362"/>
    </location>
</feature>
<dbReference type="PANTHER" id="PTHR28027:SF1">
    <property type="entry name" value="CAMP INDEPENDENT REGULATORY PROTEIN (AFU_ORTHOLOGUE AFUA_3G09640)"/>
    <property type="match status" value="1"/>
</dbReference>
<feature type="compositionally biased region" description="Low complexity" evidence="1">
    <location>
        <begin position="295"/>
        <end position="314"/>
    </location>
</feature>
<evidence type="ECO:0000256" key="1">
    <source>
        <dbReference type="SAM" id="MobiDB-lite"/>
    </source>
</evidence>
<feature type="region of interest" description="Disordered" evidence="1">
    <location>
        <begin position="245"/>
        <end position="409"/>
    </location>
</feature>
<accession>A0AAN6NWK7</accession>
<proteinExistence type="predicted"/>
<feature type="region of interest" description="Disordered" evidence="1">
    <location>
        <begin position="160"/>
        <end position="228"/>
    </location>
</feature>
<evidence type="ECO:0000313" key="2">
    <source>
        <dbReference type="EMBL" id="KAK3952346.1"/>
    </source>
</evidence>
<gene>
    <name evidence="2" type="ORF">QBC32DRAFT_143516</name>
</gene>
<sequence length="605" mass="65575">MSRHHPNISMETYYGSVRTTADAIKLFEACRVGTLPRVQRRLSEKERQAIRPGSVFVWDEREAGMRRWTDGKSWSASRVSGSFLTYREMEGKRAGFGGRRNAGRTPDSARASDEDRGSDDHHEGYRYKADGLMKQSFSITTSHGQHLHLISYYARDGRGPANLPDPSSDPALRHVSIPKGIYPESSVSETSVPVTTRGPMQRHSPYSHPSNAPPPYHQPYDPNVHAPPPGPGYWGPISPVATPPYNGHPAPYPSGPPYHPDGLPPHASPHYAHHPQHFSPPQHHMAALPPPPAGKPGIQLPQPQPYPHQHAVQAPYPPPLSQPPPAYHYQQHPQQQLPYHHQQGQPHPSQQRPMHHHHHHHPPQGPPPPHQHHLPSPQLPSDAHHPEHQPQQHQQHQQPQHPPRIAPIDSPKSQQLMAAARETLNLDSRLAHGGPLPAPQQPNGTGNGTPFSGSGAVPTPPLPPTSSNGVSSPRHHQQQQQQQQQEDLKPVLSPLCLHPPLAAPQPNGINGHVQGPSSPISASTRPSLSAILLPPPNPNGIKQESLSNGATPISANGANGSAVRSPLGSPNGLGPGPHGLGNGLAAAPDNKAYEALKALNRNLCT</sequence>
<evidence type="ECO:0000313" key="3">
    <source>
        <dbReference type="Proteomes" id="UP001303222"/>
    </source>
</evidence>
<comment type="caution">
    <text evidence="2">The sequence shown here is derived from an EMBL/GenBank/DDBJ whole genome shotgun (WGS) entry which is preliminary data.</text>
</comment>
<feature type="compositionally biased region" description="Polar residues" evidence="1">
    <location>
        <begin position="515"/>
        <end position="527"/>
    </location>
</feature>
<dbReference type="GO" id="GO:0003677">
    <property type="term" value="F:DNA binding"/>
    <property type="evidence" value="ECO:0007669"/>
    <property type="project" value="TreeGrafter"/>
</dbReference>
<feature type="region of interest" description="Disordered" evidence="1">
    <location>
        <begin position="429"/>
        <end position="585"/>
    </location>
</feature>
<feature type="compositionally biased region" description="Low complexity" evidence="1">
    <location>
        <begin position="327"/>
        <end position="352"/>
    </location>
</feature>
<feature type="compositionally biased region" description="Pro residues" evidence="1">
    <location>
        <begin position="250"/>
        <end position="267"/>
    </location>
</feature>
<feature type="compositionally biased region" description="Low complexity" evidence="1">
    <location>
        <begin position="277"/>
        <end position="287"/>
    </location>
</feature>